<keyword evidence="3" id="KW-0732">Signal</keyword>
<dbReference type="EMBL" id="CAFBLX010000320">
    <property type="protein sequence ID" value="CAB4916325.1"/>
    <property type="molecule type" value="Genomic_DNA"/>
</dbReference>
<evidence type="ECO:0000313" key="5">
    <source>
        <dbReference type="EMBL" id="CAB4916325.1"/>
    </source>
</evidence>
<dbReference type="PANTHER" id="PTHR30532:SF1">
    <property type="entry name" value="IRON(3+)-HYDROXAMATE-BINDING PROTEIN FHUD"/>
    <property type="match status" value="1"/>
</dbReference>
<evidence type="ECO:0000256" key="1">
    <source>
        <dbReference type="ARBA" id="ARBA00004196"/>
    </source>
</evidence>
<dbReference type="AlphaFoldDB" id="A0A6J7HII9"/>
<organism evidence="5">
    <name type="scientific">freshwater metagenome</name>
    <dbReference type="NCBI Taxonomy" id="449393"/>
    <lineage>
        <taxon>unclassified sequences</taxon>
        <taxon>metagenomes</taxon>
        <taxon>ecological metagenomes</taxon>
    </lineage>
</organism>
<dbReference type="InterPro" id="IPR051313">
    <property type="entry name" value="Bact_iron-sidero_bind"/>
</dbReference>
<dbReference type="Gene3D" id="3.40.50.1980">
    <property type="entry name" value="Nitrogenase molybdenum iron protein domain"/>
    <property type="match status" value="2"/>
</dbReference>
<dbReference type="PANTHER" id="PTHR30532">
    <property type="entry name" value="IRON III DICITRATE-BINDING PERIPLASMIC PROTEIN"/>
    <property type="match status" value="1"/>
</dbReference>
<dbReference type="Pfam" id="PF01497">
    <property type="entry name" value="Peripla_BP_2"/>
    <property type="match status" value="1"/>
</dbReference>
<dbReference type="PROSITE" id="PS50983">
    <property type="entry name" value="FE_B12_PBP"/>
    <property type="match status" value="1"/>
</dbReference>
<name>A0A6J7HII9_9ZZZZ</name>
<evidence type="ECO:0000256" key="3">
    <source>
        <dbReference type="ARBA" id="ARBA00022729"/>
    </source>
</evidence>
<evidence type="ECO:0000259" key="4">
    <source>
        <dbReference type="PROSITE" id="PS50983"/>
    </source>
</evidence>
<accession>A0A6J7HII9</accession>
<evidence type="ECO:0000256" key="2">
    <source>
        <dbReference type="ARBA" id="ARBA00022448"/>
    </source>
</evidence>
<protein>
    <submittedName>
        <fullName evidence="5">Unannotated protein</fullName>
    </submittedName>
</protein>
<dbReference type="GO" id="GO:0030288">
    <property type="term" value="C:outer membrane-bounded periplasmic space"/>
    <property type="evidence" value="ECO:0007669"/>
    <property type="project" value="TreeGrafter"/>
</dbReference>
<dbReference type="SUPFAM" id="SSF53807">
    <property type="entry name" value="Helical backbone' metal receptor"/>
    <property type="match status" value="1"/>
</dbReference>
<proteinExistence type="predicted"/>
<gene>
    <name evidence="5" type="ORF">UFOPK3472_03341</name>
</gene>
<comment type="subcellular location">
    <subcellularLocation>
        <location evidence="1">Cell envelope</location>
    </subcellularLocation>
</comment>
<reference evidence="5" key="1">
    <citation type="submission" date="2020-05" db="EMBL/GenBank/DDBJ databases">
        <authorList>
            <person name="Chiriac C."/>
            <person name="Salcher M."/>
            <person name="Ghai R."/>
            <person name="Kavagutti S V."/>
        </authorList>
    </citation>
    <scope>NUCLEOTIDE SEQUENCE</scope>
</reference>
<sequence length="346" mass="35986">MPSWKKPEAGRRRTHTERRALRVVALASAALVALGSAACSSEPASNEGAGTSTSDTRVISTDQGEVIVPADPQRIAVLSAGLAGYLFTLDAPVAIADTRLLGVTNLDGGFPPQWAEKAQAQGTLELPAGDQLDLEAIAQAAPDLIIGGGQGFAAVLAQQSYEQLTQIAPTVLVPSSVTTWQGELEEVAEAAGESNKVEALMTAYEDRVSEVKDSIAVPGAPVSYLLSLSTNEPSFIPQTAALPTLLESVGFEPDDVMTKANNPELYGSGDSFVVSPELLAPIASAPVMFVVPVAGRSLAELQGDPAYAALPAFTSGTVYELPATSYRPDYDGVMGTLDIVQQTFAV</sequence>
<keyword evidence="2" id="KW-0813">Transport</keyword>
<dbReference type="InterPro" id="IPR002491">
    <property type="entry name" value="ABC_transptr_periplasmic_BD"/>
</dbReference>
<feature type="domain" description="Fe/B12 periplasmic-binding" evidence="4">
    <location>
        <begin position="74"/>
        <end position="346"/>
    </location>
</feature>